<protein>
    <recommendedName>
        <fullName evidence="4">DUF5723 domain-containing protein</fullName>
    </recommendedName>
</protein>
<evidence type="ECO:0000313" key="3">
    <source>
        <dbReference type="Proteomes" id="UP001501758"/>
    </source>
</evidence>
<comment type="caution">
    <text evidence="2">The sequence shown here is derived from an EMBL/GenBank/DDBJ whole genome shotgun (WGS) entry which is preliminary data.</text>
</comment>
<name>A0ABP3TVG1_9FLAO</name>
<dbReference type="RefSeq" id="WP_343911910.1">
    <property type="nucleotide sequence ID" value="NZ_BAAAGE010000001.1"/>
</dbReference>
<feature type="chain" id="PRO_5046851182" description="DUF5723 domain-containing protein" evidence="1">
    <location>
        <begin position="20"/>
        <end position="254"/>
    </location>
</feature>
<gene>
    <name evidence="2" type="ORF">GCM10009430_17100</name>
</gene>
<sequence length="254" mass="27874">MRISILTLMVLVISRITFGQDNKVVAPIGFFNSTNTDVYGLSIGLAQKKVEPDTSTTKSNGLRIEPFGKGFSIFFTPKIGLPDKESEFENYFNRQPTEIVNGINVSGGTVSFMDINGISVSGGVQALRRMNGISITGFGNYSYKVNGIQLAVYGSSTYVLRGVLFGMLGSFVVDGKGIQISGFNDFKTFKGLQIGAWNDIDSKSESFEGVQIGILNNTKTLKGIQIGLWNKNERRSLPFINWQFSKKKNKSKTS</sequence>
<dbReference type="InterPro" id="IPR058093">
    <property type="entry name" value="LA_2272-like"/>
</dbReference>
<dbReference type="Proteomes" id="UP001501758">
    <property type="component" value="Unassembled WGS sequence"/>
</dbReference>
<evidence type="ECO:0008006" key="4">
    <source>
        <dbReference type="Google" id="ProtNLM"/>
    </source>
</evidence>
<organism evidence="2 3">
    <name type="scientific">Aquimarina litoralis</name>
    <dbReference type="NCBI Taxonomy" id="584605"/>
    <lineage>
        <taxon>Bacteria</taxon>
        <taxon>Pseudomonadati</taxon>
        <taxon>Bacteroidota</taxon>
        <taxon>Flavobacteriia</taxon>
        <taxon>Flavobacteriales</taxon>
        <taxon>Flavobacteriaceae</taxon>
        <taxon>Aquimarina</taxon>
    </lineage>
</organism>
<feature type="signal peptide" evidence="1">
    <location>
        <begin position="1"/>
        <end position="19"/>
    </location>
</feature>
<dbReference type="NCBIfam" id="NF047436">
    <property type="entry name" value="LA_2272_repeat"/>
    <property type="match status" value="1"/>
</dbReference>
<evidence type="ECO:0000313" key="2">
    <source>
        <dbReference type="EMBL" id="GAA0718668.1"/>
    </source>
</evidence>
<keyword evidence="1" id="KW-0732">Signal</keyword>
<reference evidence="3" key="1">
    <citation type="journal article" date="2019" name="Int. J. Syst. Evol. Microbiol.">
        <title>The Global Catalogue of Microorganisms (GCM) 10K type strain sequencing project: providing services to taxonomists for standard genome sequencing and annotation.</title>
        <authorList>
            <consortium name="The Broad Institute Genomics Platform"/>
            <consortium name="The Broad Institute Genome Sequencing Center for Infectious Disease"/>
            <person name="Wu L."/>
            <person name="Ma J."/>
        </authorList>
    </citation>
    <scope>NUCLEOTIDE SEQUENCE [LARGE SCALE GENOMIC DNA]</scope>
    <source>
        <strain evidence="3">JCM 15974</strain>
    </source>
</reference>
<proteinExistence type="predicted"/>
<dbReference type="EMBL" id="BAAAGE010000001">
    <property type="protein sequence ID" value="GAA0718668.1"/>
    <property type="molecule type" value="Genomic_DNA"/>
</dbReference>
<keyword evidence="3" id="KW-1185">Reference proteome</keyword>
<accession>A0ABP3TVG1</accession>
<evidence type="ECO:0000256" key="1">
    <source>
        <dbReference type="SAM" id="SignalP"/>
    </source>
</evidence>